<keyword evidence="14" id="KW-1185">Reference proteome</keyword>
<gene>
    <name evidence="13" type="ORF">ONB1V03_LOCUS11348</name>
</gene>
<dbReference type="OrthoDB" id="6512640at2759"/>
<comment type="similarity">
    <text evidence="2 9">Belongs to the G-protein coupled receptor 1 family.</text>
</comment>
<comment type="subcellular location">
    <subcellularLocation>
        <location evidence="1">Membrane</location>
        <topology evidence="1">Multi-pass membrane protein</topology>
    </subcellularLocation>
</comment>
<feature type="transmembrane region" description="Helical" evidence="11">
    <location>
        <begin position="161"/>
        <end position="182"/>
    </location>
</feature>
<dbReference type="Pfam" id="PF00001">
    <property type="entry name" value="7tm_1"/>
    <property type="match status" value="1"/>
</dbReference>
<keyword evidence="7 9" id="KW-0675">Receptor</keyword>
<protein>
    <recommendedName>
        <fullName evidence="12">G-protein coupled receptors family 1 profile domain-containing protein</fullName>
    </recommendedName>
</protein>
<dbReference type="EMBL" id="CAJPVJ010008383">
    <property type="protein sequence ID" value="CAG2171890.1"/>
    <property type="molecule type" value="Genomic_DNA"/>
</dbReference>
<dbReference type="InterPro" id="IPR000276">
    <property type="entry name" value="GPCR_Rhodpsn"/>
</dbReference>
<evidence type="ECO:0000256" key="10">
    <source>
        <dbReference type="SAM" id="MobiDB-lite"/>
    </source>
</evidence>
<organism evidence="13">
    <name type="scientific">Oppiella nova</name>
    <dbReference type="NCBI Taxonomy" id="334625"/>
    <lineage>
        <taxon>Eukaryota</taxon>
        <taxon>Metazoa</taxon>
        <taxon>Ecdysozoa</taxon>
        <taxon>Arthropoda</taxon>
        <taxon>Chelicerata</taxon>
        <taxon>Arachnida</taxon>
        <taxon>Acari</taxon>
        <taxon>Acariformes</taxon>
        <taxon>Sarcoptiformes</taxon>
        <taxon>Oribatida</taxon>
        <taxon>Brachypylina</taxon>
        <taxon>Oppioidea</taxon>
        <taxon>Oppiidae</taxon>
        <taxon>Oppiella</taxon>
    </lineage>
</organism>
<dbReference type="GO" id="GO:0004983">
    <property type="term" value="F:neuropeptide Y receptor activity"/>
    <property type="evidence" value="ECO:0007669"/>
    <property type="project" value="InterPro"/>
</dbReference>
<dbReference type="InterPro" id="IPR017452">
    <property type="entry name" value="GPCR_Rhodpsn_7TM"/>
</dbReference>
<evidence type="ECO:0000256" key="9">
    <source>
        <dbReference type="RuleBase" id="RU000688"/>
    </source>
</evidence>
<reference evidence="13" key="1">
    <citation type="submission" date="2020-11" db="EMBL/GenBank/DDBJ databases">
        <authorList>
            <person name="Tran Van P."/>
        </authorList>
    </citation>
    <scope>NUCLEOTIDE SEQUENCE</scope>
</reference>
<evidence type="ECO:0000256" key="6">
    <source>
        <dbReference type="ARBA" id="ARBA00023136"/>
    </source>
</evidence>
<keyword evidence="5 9" id="KW-0297">G-protein coupled receptor</keyword>
<name>A0A7R9M6V4_9ACAR</name>
<evidence type="ECO:0000313" key="14">
    <source>
        <dbReference type="Proteomes" id="UP000728032"/>
    </source>
</evidence>
<feature type="domain" description="G-protein coupled receptors family 1 profile" evidence="12">
    <location>
        <begin position="1"/>
        <end position="213"/>
    </location>
</feature>
<dbReference type="PROSITE" id="PS50262">
    <property type="entry name" value="G_PROTEIN_RECEP_F1_2"/>
    <property type="match status" value="1"/>
</dbReference>
<dbReference type="GO" id="GO:0016020">
    <property type="term" value="C:membrane"/>
    <property type="evidence" value="ECO:0007669"/>
    <property type="project" value="UniProtKB-SubCell"/>
</dbReference>
<feature type="transmembrane region" description="Helical" evidence="11">
    <location>
        <begin position="15"/>
        <end position="36"/>
    </location>
</feature>
<keyword evidence="6 11" id="KW-0472">Membrane</keyword>
<accession>A0A7R9M6V4</accession>
<feature type="compositionally biased region" description="Polar residues" evidence="10">
    <location>
        <begin position="243"/>
        <end position="252"/>
    </location>
</feature>
<feature type="transmembrane region" description="Helical" evidence="11">
    <location>
        <begin position="57"/>
        <end position="77"/>
    </location>
</feature>
<evidence type="ECO:0000313" key="13">
    <source>
        <dbReference type="EMBL" id="CAD7654703.1"/>
    </source>
</evidence>
<dbReference type="EMBL" id="OC923208">
    <property type="protein sequence ID" value="CAD7654703.1"/>
    <property type="molecule type" value="Genomic_DNA"/>
</dbReference>
<evidence type="ECO:0000256" key="3">
    <source>
        <dbReference type="ARBA" id="ARBA00022692"/>
    </source>
</evidence>
<evidence type="ECO:0000256" key="8">
    <source>
        <dbReference type="ARBA" id="ARBA00023224"/>
    </source>
</evidence>
<evidence type="ECO:0000256" key="4">
    <source>
        <dbReference type="ARBA" id="ARBA00022989"/>
    </source>
</evidence>
<dbReference type="SUPFAM" id="SSF81321">
    <property type="entry name" value="Family A G protein-coupled receptor-like"/>
    <property type="match status" value="1"/>
</dbReference>
<keyword evidence="8 9" id="KW-0807">Transducer</keyword>
<evidence type="ECO:0000259" key="12">
    <source>
        <dbReference type="PROSITE" id="PS50262"/>
    </source>
</evidence>
<dbReference type="PROSITE" id="PS00237">
    <property type="entry name" value="G_PROTEIN_RECEP_F1_1"/>
    <property type="match status" value="1"/>
</dbReference>
<evidence type="ECO:0000256" key="7">
    <source>
        <dbReference type="ARBA" id="ARBA00023170"/>
    </source>
</evidence>
<evidence type="ECO:0000256" key="5">
    <source>
        <dbReference type="ARBA" id="ARBA00023040"/>
    </source>
</evidence>
<keyword evidence="3 9" id="KW-0812">Transmembrane</keyword>
<dbReference type="PRINTS" id="PR01012">
    <property type="entry name" value="NRPEPTIDEYR"/>
</dbReference>
<dbReference type="Gene3D" id="1.20.1070.10">
    <property type="entry name" value="Rhodopsin 7-helix transmembrane proteins"/>
    <property type="match status" value="1"/>
</dbReference>
<dbReference type="InterPro" id="IPR000611">
    <property type="entry name" value="NPY_rcpt"/>
</dbReference>
<evidence type="ECO:0000256" key="11">
    <source>
        <dbReference type="SAM" id="Phobius"/>
    </source>
</evidence>
<sequence>MLLDDWPFGTLVCKLGPFIQAMSVYVSTISMTIIAIDRYQVLVGLLRRRLTTTVPTGLIIAVIWVTAGLLSIPHAYFNQIVEMFTFKKLIRCRAVYPEPDDKYRKWITVLTFSTQYSIPLLIISVCYARIGVHIWQRVGIGAMTQQQRTDQNQSKRKTIKMLITVVVVFAICWLPLNIHHIMADFGFWNYSSNVFLICHWIAMSSVCYNPFIYFWLNKHYNERAKYLLKICFTLNCHRKQPPDVTQDSVNTQNERKTSAIGSHRSKLKRSNAMKASKNKYGNGLFGVMCVRSSISTTDSMNDNNFMNSVDNGNNGNGANQTVIIAIVEESKL</sequence>
<dbReference type="PRINTS" id="PR00237">
    <property type="entry name" value="GPCRRHODOPSN"/>
</dbReference>
<feature type="transmembrane region" description="Helical" evidence="11">
    <location>
        <begin position="106"/>
        <end position="128"/>
    </location>
</feature>
<dbReference type="PANTHER" id="PTHR24235">
    <property type="entry name" value="NEUROPEPTIDE Y RECEPTOR"/>
    <property type="match status" value="1"/>
</dbReference>
<keyword evidence="4 11" id="KW-1133">Transmembrane helix</keyword>
<dbReference type="PANTHER" id="PTHR24235:SF29">
    <property type="entry name" value="GH23382P"/>
    <property type="match status" value="1"/>
</dbReference>
<dbReference type="AlphaFoldDB" id="A0A7R9M6V4"/>
<dbReference type="Proteomes" id="UP000728032">
    <property type="component" value="Unassembled WGS sequence"/>
</dbReference>
<feature type="transmembrane region" description="Helical" evidence="11">
    <location>
        <begin position="194"/>
        <end position="216"/>
    </location>
</feature>
<feature type="region of interest" description="Disordered" evidence="10">
    <location>
        <begin position="243"/>
        <end position="263"/>
    </location>
</feature>
<proteinExistence type="inferred from homology"/>
<evidence type="ECO:0000256" key="1">
    <source>
        <dbReference type="ARBA" id="ARBA00004141"/>
    </source>
</evidence>
<evidence type="ECO:0000256" key="2">
    <source>
        <dbReference type="ARBA" id="ARBA00010663"/>
    </source>
</evidence>